<dbReference type="Gene3D" id="3.60.20.10">
    <property type="entry name" value="Glutamine Phosphoribosylpyrophosphate, subunit 1, domain 1"/>
    <property type="match status" value="1"/>
</dbReference>
<dbReference type="GO" id="GO:0051603">
    <property type="term" value="P:proteolysis involved in protein catabolic process"/>
    <property type="evidence" value="ECO:0007669"/>
    <property type="project" value="InterPro"/>
</dbReference>
<dbReference type="SUPFAM" id="SSF56235">
    <property type="entry name" value="N-terminal nucleophile aminohydrolases (Ntn hydrolases)"/>
    <property type="match status" value="1"/>
</dbReference>
<sequence length="208" mass="23447">MFSKWGRIGCHQGVLKSIIRNKDPQSNLLRRHIHRNGIRSIIQAVAGLTADARQVVAFARKECKSHRELYGSIIGVDDLAHRVSLMIHSHTTHSIFRPFGCSVLLASYQQSRPMLYCVDASGSCNAYHACSIGRDKVKVDSLLEKVERKTTLMDRGVVTAAEILYQVIDEPKPKNVEFELSFAGEYTLNKHEKVPQVLHDRAVREALK</sequence>
<dbReference type="Proteomes" id="UP000031668">
    <property type="component" value="Unassembled WGS sequence"/>
</dbReference>
<organism evidence="2 3">
    <name type="scientific">Thelohanellus kitauei</name>
    <name type="common">Myxosporean</name>
    <dbReference type="NCBI Taxonomy" id="669202"/>
    <lineage>
        <taxon>Eukaryota</taxon>
        <taxon>Metazoa</taxon>
        <taxon>Cnidaria</taxon>
        <taxon>Myxozoa</taxon>
        <taxon>Myxosporea</taxon>
        <taxon>Bivalvulida</taxon>
        <taxon>Platysporina</taxon>
        <taxon>Myxobolidae</taxon>
        <taxon>Thelohanellus</taxon>
    </lineage>
</organism>
<keyword evidence="3" id="KW-1185">Reference proteome</keyword>
<evidence type="ECO:0000256" key="1">
    <source>
        <dbReference type="ARBA" id="ARBA00022942"/>
    </source>
</evidence>
<dbReference type="EMBL" id="JWZT01000501">
    <property type="protein sequence ID" value="KII74221.1"/>
    <property type="molecule type" value="Genomic_DNA"/>
</dbReference>
<dbReference type="PANTHER" id="PTHR11599">
    <property type="entry name" value="PROTEASOME SUBUNIT ALPHA/BETA"/>
    <property type="match status" value="1"/>
</dbReference>
<dbReference type="InterPro" id="IPR001353">
    <property type="entry name" value="Proteasome_sua/b"/>
</dbReference>
<dbReference type="OMA" id="SSHARRX"/>
<dbReference type="AlphaFoldDB" id="A0A0C2N3I8"/>
<dbReference type="InterPro" id="IPR050115">
    <property type="entry name" value="Proteasome_alpha"/>
</dbReference>
<dbReference type="Pfam" id="PF00227">
    <property type="entry name" value="Proteasome"/>
    <property type="match status" value="1"/>
</dbReference>
<dbReference type="InterPro" id="IPR029055">
    <property type="entry name" value="Ntn_hydrolases_N"/>
</dbReference>
<evidence type="ECO:0000313" key="3">
    <source>
        <dbReference type="Proteomes" id="UP000031668"/>
    </source>
</evidence>
<keyword evidence="1 2" id="KW-0647">Proteasome</keyword>
<reference evidence="2 3" key="1">
    <citation type="journal article" date="2014" name="Genome Biol. Evol.">
        <title>The genome of the myxosporean Thelohanellus kitauei shows adaptations to nutrient acquisition within its fish host.</title>
        <authorList>
            <person name="Yang Y."/>
            <person name="Xiong J."/>
            <person name="Zhou Z."/>
            <person name="Huo F."/>
            <person name="Miao W."/>
            <person name="Ran C."/>
            <person name="Liu Y."/>
            <person name="Zhang J."/>
            <person name="Feng J."/>
            <person name="Wang M."/>
            <person name="Wang M."/>
            <person name="Wang L."/>
            <person name="Yao B."/>
        </authorList>
    </citation>
    <scope>NUCLEOTIDE SEQUENCE [LARGE SCALE GENOMIC DNA]</scope>
    <source>
        <strain evidence="2">Wuqing</strain>
    </source>
</reference>
<comment type="caution">
    <text evidence="2">The sequence shown here is derived from an EMBL/GenBank/DDBJ whole genome shotgun (WGS) entry which is preliminary data.</text>
</comment>
<protein>
    <submittedName>
        <fullName evidence="2">Proteasome subunit alpha type-3</fullName>
    </submittedName>
</protein>
<dbReference type="OrthoDB" id="40134at2759"/>
<accession>A0A0C2N3I8</accession>
<proteinExistence type="predicted"/>
<gene>
    <name evidence="2" type="ORF">RF11_07842</name>
</gene>
<name>A0A0C2N3I8_THEKT</name>
<evidence type="ECO:0000313" key="2">
    <source>
        <dbReference type="EMBL" id="KII74221.1"/>
    </source>
</evidence>
<dbReference type="GO" id="GO:0005839">
    <property type="term" value="C:proteasome core complex"/>
    <property type="evidence" value="ECO:0007669"/>
    <property type="project" value="InterPro"/>
</dbReference>